<feature type="domain" description="Solute-binding protein family 5" evidence="7">
    <location>
        <begin position="76"/>
        <end position="459"/>
    </location>
</feature>
<evidence type="ECO:0000256" key="5">
    <source>
        <dbReference type="ARBA" id="ARBA00022856"/>
    </source>
</evidence>
<name>A0AAW7YV88_9STAP</name>
<evidence type="ECO:0000256" key="3">
    <source>
        <dbReference type="ARBA" id="ARBA00022448"/>
    </source>
</evidence>
<dbReference type="Gene3D" id="3.10.105.10">
    <property type="entry name" value="Dipeptide-binding Protein, Domain 3"/>
    <property type="match status" value="1"/>
</dbReference>
<dbReference type="FunFam" id="3.90.76.10:FF:000001">
    <property type="entry name" value="Oligopeptide ABC transporter substrate-binding protein"/>
    <property type="match status" value="1"/>
</dbReference>
<evidence type="ECO:0000256" key="1">
    <source>
        <dbReference type="ARBA" id="ARBA00004196"/>
    </source>
</evidence>
<dbReference type="PROSITE" id="PS51257">
    <property type="entry name" value="PROKAR_LIPOPROTEIN"/>
    <property type="match status" value="1"/>
</dbReference>
<evidence type="ECO:0000256" key="6">
    <source>
        <dbReference type="SAM" id="SignalP"/>
    </source>
</evidence>
<evidence type="ECO:0000313" key="8">
    <source>
        <dbReference type="EMBL" id="MDO6574186.1"/>
    </source>
</evidence>
<dbReference type="SUPFAM" id="SSF53850">
    <property type="entry name" value="Periplasmic binding protein-like II"/>
    <property type="match status" value="1"/>
</dbReference>
<evidence type="ECO:0000256" key="4">
    <source>
        <dbReference type="ARBA" id="ARBA00022729"/>
    </source>
</evidence>
<dbReference type="InterPro" id="IPR000914">
    <property type="entry name" value="SBP_5_dom"/>
</dbReference>
<feature type="chain" id="PRO_5043902907" evidence="6">
    <location>
        <begin position="21"/>
        <end position="551"/>
    </location>
</feature>
<gene>
    <name evidence="8" type="ORF">Q4528_08445</name>
</gene>
<dbReference type="InterPro" id="IPR030678">
    <property type="entry name" value="Peptide/Ni-bd"/>
</dbReference>
<dbReference type="RefSeq" id="WP_046466520.1">
    <property type="nucleotide sequence ID" value="NZ_JAUOQO010000006.1"/>
</dbReference>
<keyword evidence="3" id="KW-0813">Transport</keyword>
<accession>A0AAW7YV88</accession>
<evidence type="ECO:0000259" key="7">
    <source>
        <dbReference type="Pfam" id="PF00496"/>
    </source>
</evidence>
<proteinExistence type="inferred from homology"/>
<dbReference type="Gene3D" id="3.40.190.10">
    <property type="entry name" value="Periplasmic binding protein-like II"/>
    <property type="match status" value="1"/>
</dbReference>
<dbReference type="PANTHER" id="PTHR30290">
    <property type="entry name" value="PERIPLASMIC BINDING COMPONENT OF ABC TRANSPORTER"/>
    <property type="match status" value="1"/>
</dbReference>
<reference evidence="8" key="1">
    <citation type="submission" date="2023-07" db="EMBL/GenBank/DDBJ databases">
        <title>Genome content predicts the carbon catabolic preferences of heterotrophic bacteria.</title>
        <authorList>
            <person name="Gralka M."/>
        </authorList>
    </citation>
    <scope>NUCLEOTIDE SEQUENCE</scope>
    <source>
        <strain evidence="8">E2R20</strain>
    </source>
</reference>
<dbReference type="GO" id="GO:0015833">
    <property type="term" value="P:peptide transport"/>
    <property type="evidence" value="ECO:0007669"/>
    <property type="project" value="UniProtKB-KW"/>
</dbReference>
<dbReference type="GO" id="GO:1904680">
    <property type="term" value="F:peptide transmembrane transporter activity"/>
    <property type="evidence" value="ECO:0007669"/>
    <property type="project" value="TreeGrafter"/>
</dbReference>
<sequence>MKKWITLIVTLIITSSILSGCSNSKSLYSDEGQVFRKVIPQDMTTLDTTMISDAVSGDIAGQSFEGLYSMNKHDKAEPAIATSLPKKSKDGKTLTVDLRKDAKWSNGDPVTADDFVFAWRKVANPKTASEFAYIMSDIKNADDINAGKKPVKDLGIKALNKYKLQINLERPVPYINELLALNTFDPQNEKVAKKYGKAYGTTADKAVYNGPFKVVNWKVEDKIQLEKNNQYWDKKHVKLDRVNYKILKDNQAGAALYDTNSVDDAIISSEQVDKYKKSPALRKRLTAATFYIKLNEKEVPEFKNKHLRLAIAQAINRKEYVDSVFNDGSLPSSNFTGYGTATTPSGKDFASTIKSPLKYNKHEAADNWKKAQKELGKKNVTFTLNVQDTPVQKISAEFIKSQLETNLPGVEVKVKQLPFKQKINLELSNNYQASYAGWSPDYPDPMAFLEIMKTGNPQNNTDWGNKEYDQLIKDANGKLLQEPEKRNEALQQAEKILLENAPVTPIYQKGEAHLTNPQVKGLVYHKVGPDTTLKDVYIDKSIDRETGKKKK</sequence>
<comment type="caution">
    <text evidence="8">The sequence shown here is derived from an EMBL/GenBank/DDBJ whole genome shotgun (WGS) entry which is preliminary data.</text>
</comment>
<keyword evidence="9" id="KW-1185">Reference proteome</keyword>
<dbReference type="FunFam" id="3.10.105.10:FF:000001">
    <property type="entry name" value="Oligopeptide ABC transporter, oligopeptide-binding protein"/>
    <property type="match status" value="1"/>
</dbReference>
<dbReference type="Proteomes" id="UP001170310">
    <property type="component" value="Unassembled WGS sequence"/>
</dbReference>
<dbReference type="EMBL" id="JAUOQO010000006">
    <property type="protein sequence ID" value="MDO6574186.1"/>
    <property type="molecule type" value="Genomic_DNA"/>
</dbReference>
<evidence type="ECO:0000256" key="2">
    <source>
        <dbReference type="ARBA" id="ARBA00005695"/>
    </source>
</evidence>
<dbReference type="PANTHER" id="PTHR30290:SF10">
    <property type="entry name" value="PERIPLASMIC OLIGOPEPTIDE-BINDING PROTEIN-RELATED"/>
    <property type="match status" value="1"/>
</dbReference>
<dbReference type="InterPro" id="IPR039424">
    <property type="entry name" value="SBP_5"/>
</dbReference>
<dbReference type="Pfam" id="PF00496">
    <property type="entry name" value="SBP_bac_5"/>
    <property type="match status" value="1"/>
</dbReference>
<dbReference type="Gene3D" id="3.90.76.10">
    <property type="entry name" value="Dipeptide-binding Protein, Domain 1"/>
    <property type="match status" value="1"/>
</dbReference>
<keyword evidence="4 6" id="KW-0732">Signal</keyword>
<dbReference type="PIRSF" id="PIRSF002741">
    <property type="entry name" value="MppA"/>
    <property type="match status" value="1"/>
</dbReference>
<protein>
    <submittedName>
        <fullName evidence="8">Peptide ABC transporter substrate-binding protein</fullName>
    </submittedName>
</protein>
<feature type="signal peptide" evidence="6">
    <location>
        <begin position="1"/>
        <end position="20"/>
    </location>
</feature>
<dbReference type="GO" id="GO:0043190">
    <property type="term" value="C:ATP-binding cassette (ABC) transporter complex"/>
    <property type="evidence" value="ECO:0007669"/>
    <property type="project" value="InterPro"/>
</dbReference>
<dbReference type="CDD" id="cd08504">
    <property type="entry name" value="PBP2_OppA"/>
    <property type="match status" value="1"/>
</dbReference>
<dbReference type="AlphaFoldDB" id="A0AAW7YV88"/>
<dbReference type="GO" id="GO:0030288">
    <property type="term" value="C:outer membrane-bounded periplasmic space"/>
    <property type="evidence" value="ECO:0007669"/>
    <property type="project" value="UniProtKB-ARBA"/>
</dbReference>
<comment type="similarity">
    <text evidence="2">Belongs to the bacterial solute-binding protein 5 family.</text>
</comment>
<evidence type="ECO:0000313" key="9">
    <source>
        <dbReference type="Proteomes" id="UP001170310"/>
    </source>
</evidence>
<organism evidence="8 9">
    <name type="scientific">Staphylococcus pasteuri_A</name>
    <dbReference type="NCBI Taxonomy" id="3062664"/>
    <lineage>
        <taxon>Bacteria</taxon>
        <taxon>Bacillati</taxon>
        <taxon>Bacillota</taxon>
        <taxon>Bacilli</taxon>
        <taxon>Bacillales</taxon>
        <taxon>Staphylococcaceae</taxon>
        <taxon>Staphylococcus</taxon>
    </lineage>
</organism>
<keyword evidence="5" id="KW-0571">Peptide transport</keyword>
<keyword evidence="5" id="KW-0653">Protein transport</keyword>
<comment type="subcellular location">
    <subcellularLocation>
        <location evidence="1">Cell envelope</location>
    </subcellularLocation>
</comment>